<dbReference type="KEGG" id="plad:PPGU16_79170"/>
<geneLocation type="plasmid" evidence="1 2">
    <name>PPGU16_p2</name>
</geneLocation>
<name>A0A7I8C4H1_9BURK</name>
<dbReference type="AlphaFoldDB" id="A0A7I8C4H1"/>
<keyword evidence="1" id="KW-0614">Plasmid</keyword>
<protein>
    <submittedName>
        <fullName evidence="1">Uncharacterized protein</fullName>
    </submittedName>
</protein>
<accession>A0A7I8C4H1</accession>
<evidence type="ECO:0000313" key="1">
    <source>
        <dbReference type="EMBL" id="BCF94850.1"/>
    </source>
</evidence>
<organism evidence="1 2">
    <name type="scientific">Paraburkholderia largidicola</name>
    <dbReference type="NCBI Taxonomy" id="3014751"/>
    <lineage>
        <taxon>Bacteria</taxon>
        <taxon>Pseudomonadati</taxon>
        <taxon>Pseudomonadota</taxon>
        <taxon>Betaproteobacteria</taxon>
        <taxon>Burkholderiales</taxon>
        <taxon>Burkholderiaceae</taxon>
        <taxon>Paraburkholderia</taxon>
    </lineage>
</organism>
<dbReference type="Proteomes" id="UP000510888">
    <property type="component" value="Plasmid PPGU16_p2"/>
</dbReference>
<keyword evidence="2" id="KW-1185">Reference proteome</keyword>
<sequence>MVSTVNRFARTTPLYFRTLQKIIEAADPIPPIAIRFEHHCMTTVSARLAVVVRKQIDQTAANRFIAARAKLHRAWLGARRCLRTRLLE</sequence>
<gene>
    <name evidence="1" type="ORF">PPGU16_79170</name>
</gene>
<reference evidence="1 2" key="1">
    <citation type="journal article" date="2020" name="Genes (Basel)">
        <title>Genomic Comparison of Insect Gut Symbionts from Divergent Burkholderia Subclades.</title>
        <authorList>
            <person name="Takeshita K."/>
            <person name="Kikuchi Y."/>
        </authorList>
    </citation>
    <scope>NUCLEOTIDE SEQUENCE [LARGE SCALE GENOMIC DNA]</scope>
    <source>
        <strain evidence="1 2">PGU16</strain>
        <plasmid evidence="1 2">PPGU16_p2</plasmid>
    </source>
</reference>
<evidence type="ECO:0000313" key="2">
    <source>
        <dbReference type="Proteomes" id="UP000510888"/>
    </source>
</evidence>
<dbReference type="EMBL" id="AP023177">
    <property type="protein sequence ID" value="BCF94850.1"/>
    <property type="molecule type" value="Genomic_DNA"/>
</dbReference>
<proteinExistence type="predicted"/>